<evidence type="ECO:0000256" key="2">
    <source>
        <dbReference type="ARBA" id="ARBA00008837"/>
    </source>
</evidence>
<organism evidence="3 4">
    <name type="scientific">Planoprotostelium fungivorum</name>
    <dbReference type="NCBI Taxonomy" id="1890364"/>
    <lineage>
        <taxon>Eukaryota</taxon>
        <taxon>Amoebozoa</taxon>
        <taxon>Evosea</taxon>
        <taxon>Variosea</taxon>
        <taxon>Cavosteliida</taxon>
        <taxon>Cavosteliaceae</taxon>
        <taxon>Planoprotostelium</taxon>
    </lineage>
</organism>
<dbReference type="GO" id="GO:0002098">
    <property type="term" value="P:tRNA wobble uridine modification"/>
    <property type="evidence" value="ECO:0007669"/>
    <property type="project" value="InterPro"/>
</dbReference>
<dbReference type="EMBL" id="MDYQ01000443">
    <property type="protein sequence ID" value="PRP74728.1"/>
    <property type="molecule type" value="Genomic_DNA"/>
</dbReference>
<dbReference type="InParanoid" id="A0A2P6MSP9"/>
<dbReference type="InterPro" id="IPR027417">
    <property type="entry name" value="P-loop_NTPase"/>
</dbReference>
<evidence type="ECO:0000313" key="4">
    <source>
        <dbReference type="Proteomes" id="UP000241769"/>
    </source>
</evidence>
<keyword evidence="3" id="KW-0472">Membrane</keyword>
<protein>
    <submittedName>
        <fullName evidence="3">Transmembrane protein</fullName>
    </submittedName>
</protein>
<keyword evidence="4" id="KW-1185">Reference proteome</keyword>
<dbReference type="PANTHER" id="PTHR16184:SF6">
    <property type="entry name" value="ELONGATOR COMPLEX PROTEIN 6"/>
    <property type="match status" value="1"/>
</dbReference>
<reference evidence="3 4" key="1">
    <citation type="journal article" date="2018" name="Genome Biol. Evol.">
        <title>Multiple Roots of Fruiting Body Formation in Amoebozoa.</title>
        <authorList>
            <person name="Hillmann F."/>
            <person name="Forbes G."/>
            <person name="Novohradska S."/>
            <person name="Ferling I."/>
            <person name="Riege K."/>
            <person name="Groth M."/>
            <person name="Westermann M."/>
            <person name="Marz M."/>
            <person name="Spaller T."/>
            <person name="Winckler T."/>
            <person name="Schaap P."/>
            <person name="Glockner G."/>
        </authorList>
    </citation>
    <scope>NUCLEOTIDE SEQUENCE [LARGE SCALE GENOMIC DNA]</scope>
    <source>
        <strain evidence="3 4">Jena</strain>
    </source>
</reference>
<dbReference type="Proteomes" id="UP000241769">
    <property type="component" value="Unassembled WGS sequence"/>
</dbReference>
<dbReference type="STRING" id="1890364.A0A2P6MSP9"/>
<dbReference type="OrthoDB" id="9995306at2759"/>
<dbReference type="UniPathway" id="UPA00988"/>
<comment type="pathway">
    <text evidence="1">tRNA modification; 5-methoxycarbonylmethyl-2-thiouridine-tRNA biosynthesis.</text>
</comment>
<dbReference type="Gene3D" id="3.40.50.300">
    <property type="entry name" value="P-loop containing nucleotide triphosphate hydrolases"/>
    <property type="match status" value="1"/>
</dbReference>
<dbReference type="InterPro" id="IPR018627">
    <property type="entry name" value="ELP6"/>
</dbReference>
<gene>
    <name evidence="3" type="ORF">PROFUN_15496</name>
</gene>
<comment type="similarity">
    <text evidence="2">Belongs to the ELP6 family.</text>
</comment>
<dbReference type="CDD" id="cd19495">
    <property type="entry name" value="Elp6"/>
    <property type="match status" value="1"/>
</dbReference>
<proteinExistence type="inferred from homology"/>
<dbReference type="GO" id="GO:0033588">
    <property type="term" value="C:elongator holoenzyme complex"/>
    <property type="evidence" value="ECO:0007669"/>
    <property type="project" value="InterPro"/>
</dbReference>
<evidence type="ECO:0000313" key="3">
    <source>
        <dbReference type="EMBL" id="PRP74728.1"/>
    </source>
</evidence>
<dbReference type="Pfam" id="PF09807">
    <property type="entry name" value="ELP6"/>
    <property type="match status" value="1"/>
</dbReference>
<dbReference type="AlphaFoldDB" id="A0A2P6MSP9"/>
<dbReference type="PANTHER" id="PTHR16184">
    <property type="entry name" value="ELONGATOR COMPLEX PROTEIN 6"/>
    <property type="match status" value="1"/>
</dbReference>
<evidence type="ECO:0000256" key="1">
    <source>
        <dbReference type="ARBA" id="ARBA00005043"/>
    </source>
</evidence>
<accession>A0A2P6MSP9</accession>
<dbReference type="FunCoup" id="A0A2P6MSP9">
    <property type="interactions" value="6"/>
</dbReference>
<keyword evidence="3" id="KW-0812">Transmembrane</keyword>
<sequence length="249" mass="28416">MFADLHKILVDSTDKNLRGLFVLVTDTILADGSFVLHHYIHSNLRAEKKTILISLDQTPFHYNSVGKKLGFNLADSNYFSIINGLTNNDPVCTYIRILIHLRSLYVQLKEKIDQEKGVNIVLDNVNILYHMYTREETDMFIQYCTSLIRSQPSVRMTIGESNEMKESESTLVMLMHEEEEEETMRSIAYSADLILSAEQLETGYSKEVDGQLTVISTREPGSQRGKSVGGRYHYKMNENNVQLSSYNSG</sequence>
<comment type="caution">
    <text evidence="3">The sequence shown here is derived from an EMBL/GenBank/DDBJ whole genome shotgun (WGS) entry which is preliminary data.</text>
</comment>
<name>A0A2P6MSP9_9EUKA</name>